<dbReference type="Proteomes" id="UP000663881">
    <property type="component" value="Unassembled WGS sequence"/>
</dbReference>
<dbReference type="InterPro" id="IPR052085">
    <property type="entry name" value="WD-SAM-U-box"/>
</dbReference>
<dbReference type="InterPro" id="IPR003613">
    <property type="entry name" value="Ubox_domain"/>
</dbReference>
<dbReference type="PANTHER" id="PTHR46573">
    <property type="entry name" value="WD REPEAT, SAM AND U-BOX DOMAIN-CONTAINING PROTEIN 1"/>
    <property type="match status" value="1"/>
</dbReference>
<gene>
    <name evidence="4" type="ORF">OKA104_LOCUS1808</name>
    <name evidence="3" type="ORF">VCS650_LOCUS22563</name>
</gene>
<feature type="region of interest" description="Disordered" evidence="1">
    <location>
        <begin position="75"/>
        <end position="129"/>
    </location>
</feature>
<sequence length="129" mass="14718">MENFKSLTCPITLARFIEPVIGSDCHTYERSAIVEWLQKHQTSPMTCQLMSIDSLRSNLAITNLIDEISEITKTHQHSIPTDITPQIISDRPPPIPPRQSRNLSNRKNSLKQKTIWNNDDENNADSTSF</sequence>
<dbReference type="InterPro" id="IPR013083">
    <property type="entry name" value="Znf_RING/FYVE/PHD"/>
</dbReference>
<dbReference type="GO" id="GO:0004842">
    <property type="term" value="F:ubiquitin-protein transferase activity"/>
    <property type="evidence" value="ECO:0007669"/>
    <property type="project" value="InterPro"/>
</dbReference>
<dbReference type="GO" id="GO:0016567">
    <property type="term" value="P:protein ubiquitination"/>
    <property type="evidence" value="ECO:0007669"/>
    <property type="project" value="InterPro"/>
</dbReference>
<evidence type="ECO:0000259" key="2">
    <source>
        <dbReference type="SMART" id="SM00504"/>
    </source>
</evidence>
<accession>A0A814SHE6</accession>
<name>A0A814SHE6_9BILA</name>
<dbReference type="AlphaFoldDB" id="A0A814SHE6"/>
<dbReference type="CDD" id="cd16655">
    <property type="entry name" value="RING-Ubox_WDSUB1-like"/>
    <property type="match status" value="1"/>
</dbReference>
<dbReference type="EMBL" id="CAJOAY010000046">
    <property type="protein sequence ID" value="CAF3506762.1"/>
    <property type="molecule type" value="Genomic_DNA"/>
</dbReference>
<evidence type="ECO:0000313" key="3">
    <source>
        <dbReference type="EMBL" id="CAF1146485.1"/>
    </source>
</evidence>
<protein>
    <recommendedName>
        <fullName evidence="2">U-box domain-containing protein</fullName>
    </recommendedName>
</protein>
<evidence type="ECO:0000313" key="4">
    <source>
        <dbReference type="EMBL" id="CAF3506762.1"/>
    </source>
</evidence>
<dbReference type="Pfam" id="PF04564">
    <property type="entry name" value="U-box"/>
    <property type="match status" value="1"/>
</dbReference>
<feature type="compositionally biased region" description="Polar residues" evidence="1">
    <location>
        <begin position="102"/>
        <end position="117"/>
    </location>
</feature>
<dbReference type="Proteomes" id="UP000663891">
    <property type="component" value="Unassembled WGS sequence"/>
</dbReference>
<dbReference type="OrthoDB" id="10042738at2759"/>
<dbReference type="EMBL" id="CAJNON010000256">
    <property type="protein sequence ID" value="CAF1146485.1"/>
    <property type="molecule type" value="Genomic_DNA"/>
</dbReference>
<reference evidence="3" key="1">
    <citation type="submission" date="2021-02" db="EMBL/GenBank/DDBJ databases">
        <authorList>
            <person name="Nowell W R."/>
        </authorList>
    </citation>
    <scope>NUCLEOTIDE SEQUENCE</scope>
</reference>
<dbReference type="SMART" id="SM00504">
    <property type="entry name" value="Ubox"/>
    <property type="match status" value="1"/>
</dbReference>
<dbReference type="Gene3D" id="3.30.40.10">
    <property type="entry name" value="Zinc/RING finger domain, C3HC4 (zinc finger)"/>
    <property type="match status" value="1"/>
</dbReference>
<evidence type="ECO:0000256" key="1">
    <source>
        <dbReference type="SAM" id="MobiDB-lite"/>
    </source>
</evidence>
<proteinExistence type="predicted"/>
<evidence type="ECO:0000313" key="5">
    <source>
        <dbReference type="Proteomes" id="UP000663891"/>
    </source>
</evidence>
<comment type="caution">
    <text evidence="3">The sequence shown here is derived from an EMBL/GenBank/DDBJ whole genome shotgun (WGS) entry which is preliminary data.</text>
</comment>
<organism evidence="3 5">
    <name type="scientific">Adineta steineri</name>
    <dbReference type="NCBI Taxonomy" id="433720"/>
    <lineage>
        <taxon>Eukaryota</taxon>
        <taxon>Metazoa</taxon>
        <taxon>Spiralia</taxon>
        <taxon>Gnathifera</taxon>
        <taxon>Rotifera</taxon>
        <taxon>Eurotatoria</taxon>
        <taxon>Bdelloidea</taxon>
        <taxon>Adinetida</taxon>
        <taxon>Adinetidae</taxon>
        <taxon>Adineta</taxon>
    </lineage>
</organism>
<dbReference type="PANTHER" id="PTHR46573:SF1">
    <property type="entry name" value="WD REPEAT, SAM AND U-BOX DOMAIN-CONTAINING PROTEIN 1"/>
    <property type="match status" value="1"/>
</dbReference>
<feature type="domain" description="U-box" evidence="2">
    <location>
        <begin position="6"/>
        <end position="68"/>
    </location>
</feature>
<dbReference type="SUPFAM" id="SSF57850">
    <property type="entry name" value="RING/U-box"/>
    <property type="match status" value="1"/>
</dbReference>